<dbReference type="EMBL" id="JAENGY010000036">
    <property type="protein sequence ID" value="KAG6976279.1"/>
    <property type="molecule type" value="Genomic_DNA"/>
</dbReference>
<accession>A0A8J5MI55</accession>
<dbReference type="InterPro" id="IPR050491">
    <property type="entry name" value="AmpC-like"/>
</dbReference>
<evidence type="ECO:0000313" key="3">
    <source>
        <dbReference type="Proteomes" id="UP000709295"/>
    </source>
</evidence>
<dbReference type="InterPro" id="IPR001466">
    <property type="entry name" value="Beta-lactam-related"/>
</dbReference>
<dbReference type="PANTHER" id="PTHR46825:SF9">
    <property type="entry name" value="BETA-LACTAMASE-RELATED DOMAIN-CONTAINING PROTEIN"/>
    <property type="match status" value="1"/>
</dbReference>
<comment type="caution">
    <text evidence="2">The sequence shown here is derived from an EMBL/GenBank/DDBJ whole genome shotgun (WGS) entry which is preliminary data.</text>
</comment>
<protein>
    <recommendedName>
        <fullName evidence="1">Beta-lactamase-related domain-containing protein</fullName>
    </recommendedName>
</protein>
<evidence type="ECO:0000259" key="1">
    <source>
        <dbReference type="Pfam" id="PF00144"/>
    </source>
</evidence>
<evidence type="ECO:0000313" key="2">
    <source>
        <dbReference type="EMBL" id="KAG6976279.1"/>
    </source>
</evidence>
<sequence>MHATGSGTDTSVEEQVQLRRVFRLLALGTPLRRLEHKLEKLSEKMQGVKSPERQAPRGRYTQLEQDTKRDHYMKEKLKYLATLQDEVNLGRELVSSKYQIDTKALLTVYEQLGYPLTGQEKGRLEEVIWQVNDNLDGAICFEEFVNSYVRSRNDRSGLEPSEIFFLTCFLMFDKECCGRISLDDAMGILYLKYGEAMERKMEIHFGKLLDEGAHFVTFVEFHEATIKRLGLFLVANWAGNAVDAGLSPLSPNIFDEWRTGYRARDILREEPLEDQIARYTREGRFPKGGRSLQEKIDEVNEFLDRELAIESQRGLGVSGAIVYQDKVLLSKGYGLSKSDDPSSKVTSTTLFQIGSVSKTFISFGIAILVEEGKLSWDDPVKKHFPSFRLYDKYAEEYATIGDLCAMNSGLDDLPSMGRFFGLYPTDEALMTGLAFIEPAHTLRGGHDYANANFAILGQVIKGITGKPWDVFLKERIWEPLGMTRTFASAFDAQGDNDTSYGHFLCGGDLFGTYDLVKDPEAQLAGHGQGHKIASGSTLSSSDDLATLLRLILNKGTVDGVTILKDPASVTKMTTGKSPVNKEFMDQFLIEGHQYYPDGNTLASGYGFDYVGNGQWGHAYVDKSGDTAVHVTRTGIAPDAQLGVMFMSNTQTPEGHLSYPLDHIRSYVMGVFLDVPKDILDFAYREWRENDKLVPIMEGVPACGLRFWKNPPYRSLSSVARSKMLGQYTAQSSTGFFGLLEVREEGKDLVMDYGVLSAPLKYYMDEGNKRIFVWDYKASPQLIKATKREERFELECIIVFRQE</sequence>
<feature type="domain" description="Beta-lactamase-related" evidence="1">
    <location>
        <begin position="311"/>
        <end position="655"/>
    </location>
</feature>
<reference evidence="2" key="1">
    <citation type="submission" date="2021-01" db="EMBL/GenBank/DDBJ databases">
        <title>Phytophthora aleatoria, a newly-described species from Pinus radiata is distinct from Phytophthora cactorum isolates based on comparative genomics.</title>
        <authorList>
            <person name="Mcdougal R."/>
            <person name="Panda P."/>
            <person name="Williams N."/>
            <person name="Studholme D.J."/>
        </authorList>
    </citation>
    <scope>NUCLEOTIDE SEQUENCE</scope>
    <source>
        <strain evidence="2">NZFS 4037</strain>
    </source>
</reference>
<dbReference type="Pfam" id="PF00144">
    <property type="entry name" value="Beta-lactamase"/>
    <property type="match status" value="1"/>
</dbReference>
<dbReference type="AlphaFoldDB" id="A0A8J5MI55"/>
<dbReference type="PANTHER" id="PTHR46825">
    <property type="entry name" value="D-ALANYL-D-ALANINE-CARBOXYPEPTIDASE/ENDOPEPTIDASE AMPH"/>
    <property type="match status" value="1"/>
</dbReference>
<gene>
    <name evidence="2" type="ORF">JG688_00001556</name>
</gene>
<proteinExistence type="predicted"/>
<name>A0A8J5MI55_9STRA</name>
<keyword evidence="3" id="KW-1185">Reference proteome</keyword>
<organism evidence="2 3">
    <name type="scientific">Phytophthora aleatoria</name>
    <dbReference type="NCBI Taxonomy" id="2496075"/>
    <lineage>
        <taxon>Eukaryota</taxon>
        <taxon>Sar</taxon>
        <taxon>Stramenopiles</taxon>
        <taxon>Oomycota</taxon>
        <taxon>Peronosporomycetes</taxon>
        <taxon>Peronosporales</taxon>
        <taxon>Peronosporaceae</taxon>
        <taxon>Phytophthora</taxon>
    </lineage>
</organism>
<dbReference type="Proteomes" id="UP000709295">
    <property type="component" value="Unassembled WGS sequence"/>
</dbReference>